<dbReference type="AlphaFoldDB" id="A0A941F648"/>
<dbReference type="Proteomes" id="UP000679220">
    <property type="component" value="Unassembled WGS sequence"/>
</dbReference>
<comment type="caution">
    <text evidence="1">The sequence shown here is derived from an EMBL/GenBank/DDBJ whole genome shotgun (WGS) entry which is preliminary data.</text>
</comment>
<dbReference type="RefSeq" id="WP_212192212.1">
    <property type="nucleotide sequence ID" value="NZ_JAGTAR010000028.1"/>
</dbReference>
<dbReference type="EMBL" id="JAGTAR010000028">
    <property type="protein sequence ID" value="MBR8537187.1"/>
    <property type="molecule type" value="Genomic_DNA"/>
</dbReference>
<evidence type="ECO:0000313" key="2">
    <source>
        <dbReference type="Proteomes" id="UP000679220"/>
    </source>
</evidence>
<reference evidence="1" key="2">
    <citation type="submission" date="2021-04" db="EMBL/GenBank/DDBJ databases">
        <authorList>
            <person name="Zhang T."/>
            <person name="Zhang Y."/>
            <person name="Lu D."/>
            <person name="Zuo D."/>
            <person name="Du Z."/>
        </authorList>
    </citation>
    <scope>NUCLEOTIDE SEQUENCE</scope>
    <source>
        <strain evidence="1">JR1</strain>
    </source>
</reference>
<protein>
    <submittedName>
        <fullName evidence="1">Uncharacterized protein</fullName>
    </submittedName>
</protein>
<gene>
    <name evidence="1" type="ORF">KDU71_16575</name>
</gene>
<reference evidence="1" key="1">
    <citation type="journal article" date="2018" name="Int. J. Syst. Evol. Microbiol.">
        <title>Carboxylicivirga sediminis sp. nov., isolated from coastal sediment.</title>
        <authorList>
            <person name="Wang F.Q."/>
            <person name="Ren L.H."/>
            <person name="Zou R.J."/>
            <person name="Sun Y.Z."/>
            <person name="Liu X.J."/>
            <person name="Jiang F."/>
            <person name="Liu L.J."/>
        </authorList>
    </citation>
    <scope>NUCLEOTIDE SEQUENCE</scope>
    <source>
        <strain evidence="1">JR1</strain>
    </source>
</reference>
<keyword evidence="2" id="KW-1185">Reference proteome</keyword>
<proteinExistence type="predicted"/>
<name>A0A941F648_9BACT</name>
<organism evidence="1 2">
    <name type="scientific">Carboxylicivirga sediminis</name>
    <dbReference type="NCBI Taxonomy" id="2006564"/>
    <lineage>
        <taxon>Bacteria</taxon>
        <taxon>Pseudomonadati</taxon>
        <taxon>Bacteroidota</taxon>
        <taxon>Bacteroidia</taxon>
        <taxon>Marinilabiliales</taxon>
        <taxon>Marinilabiliaceae</taxon>
        <taxon>Carboxylicivirga</taxon>
    </lineage>
</organism>
<accession>A0A941F648</accession>
<sequence length="85" mass="10184">MTISFNSNRLFRECVDAKLRRETYYRIDTVVSAMDDKKLYKIYYFDGEREQRFVFDFVNEKSGLFLYDIGCFDCASTHAFSRITD</sequence>
<evidence type="ECO:0000313" key="1">
    <source>
        <dbReference type="EMBL" id="MBR8537187.1"/>
    </source>
</evidence>